<dbReference type="Pfam" id="PF17863">
    <property type="entry name" value="AAA_lid_2"/>
    <property type="match status" value="1"/>
</dbReference>
<proteinExistence type="inferred from homology"/>
<dbReference type="InterPro" id="IPR003593">
    <property type="entry name" value="AAA+_ATPase"/>
</dbReference>
<evidence type="ECO:0000313" key="6">
    <source>
        <dbReference type="Proteomes" id="UP000050509"/>
    </source>
</evidence>
<organism evidence="5 6">
    <name type="scientific">Kouleothrix aurantiaca</name>
    <dbReference type="NCBI Taxonomy" id="186479"/>
    <lineage>
        <taxon>Bacteria</taxon>
        <taxon>Bacillati</taxon>
        <taxon>Chloroflexota</taxon>
        <taxon>Chloroflexia</taxon>
        <taxon>Chloroflexales</taxon>
        <taxon>Roseiflexineae</taxon>
        <taxon>Roseiflexaceae</taxon>
        <taxon>Kouleothrix</taxon>
    </lineage>
</organism>
<dbReference type="PIRSF" id="PIRSF002849">
    <property type="entry name" value="AAA_ATPase_chaperone_MoxR_prd"/>
    <property type="match status" value="1"/>
</dbReference>
<dbReference type="Pfam" id="PF07726">
    <property type="entry name" value="AAA_3"/>
    <property type="match status" value="1"/>
</dbReference>
<dbReference type="InterPro" id="IPR011703">
    <property type="entry name" value="ATPase_AAA-3"/>
</dbReference>
<dbReference type="PANTHER" id="PTHR42759">
    <property type="entry name" value="MOXR FAMILY PROTEIN"/>
    <property type="match status" value="1"/>
</dbReference>
<dbReference type="Proteomes" id="UP000050509">
    <property type="component" value="Unassembled WGS sequence"/>
</dbReference>
<dbReference type="PANTHER" id="PTHR42759:SF5">
    <property type="entry name" value="METHANOL DEHYDROGENASE REGULATOR"/>
    <property type="match status" value="1"/>
</dbReference>
<evidence type="ECO:0000259" key="4">
    <source>
        <dbReference type="SMART" id="SM00382"/>
    </source>
</evidence>
<sequence>MEDIKQAVERVAANVEQVIVGKRKAVELVLIALLCKGHVLLEDVPGTGKTTLAKTIARSIGCTFKRIQFTPDLLPSDVTGISIFNQQSREFEFRPGPVIAQIVLADEINRATPKTQSSLLEAMEERQITVDGTTYALPKPFIVLATQNPIEYEGTFPLPEAQLDRFLLRVNLGYPEKMDEIAILRRQRQSHPLDAVEQIVGVDRLLELQEQIKEIYVDELIEEYIVALATATRHHEDVYLGASARGSLALYRTGQAQAALAGRDYVIPDDVKLLATPVLGHRLIISPAARIRNVTAQVVMNDILNAVPVPGARAGRFERSATAAR</sequence>
<dbReference type="InterPro" id="IPR050764">
    <property type="entry name" value="CbbQ/NirQ/NorQ/GpvN"/>
</dbReference>
<keyword evidence="6" id="KW-1185">Reference proteome</keyword>
<name>A0A0P9FC69_9CHLR</name>
<dbReference type="EMBL" id="LJCR01001518">
    <property type="protein sequence ID" value="KPV50220.1"/>
    <property type="molecule type" value="Genomic_DNA"/>
</dbReference>
<evidence type="ECO:0000256" key="1">
    <source>
        <dbReference type="ARBA" id="ARBA00022741"/>
    </source>
</evidence>
<keyword evidence="1" id="KW-0547">Nucleotide-binding</keyword>
<dbReference type="AlphaFoldDB" id="A0A0P9FC69"/>
<gene>
    <name evidence="5" type="ORF">SE17_28235</name>
</gene>
<dbReference type="InterPro" id="IPR041628">
    <property type="entry name" value="ChlI/MoxR_AAA_lid"/>
</dbReference>
<dbReference type="SMART" id="SM00382">
    <property type="entry name" value="AAA"/>
    <property type="match status" value="1"/>
</dbReference>
<evidence type="ECO:0000313" key="5">
    <source>
        <dbReference type="EMBL" id="KPV50220.1"/>
    </source>
</evidence>
<evidence type="ECO:0000256" key="3">
    <source>
        <dbReference type="ARBA" id="ARBA00061607"/>
    </source>
</evidence>
<comment type="similarity">
    <text evidence="3">Belongs to the MoxR family.</text>
</comment>
<dbReference type="SUPFAM" id="SSF52540">
    <property type="entry name" value="P-loop containing nucleoside triphosphate hydrolases"/>
    <property type="match status" value="1"/>
</dbReference>
<protein>
    <submittedName>
        <fullName evidence="5">AAA family ATPase</fullName>
    </submittedName>
</protein>
<dbReference type="InterPro" id="IPR027417">
    <property type="entry name" value="P-loop_NTPase"/>
</dbReference>
<dbReference type="GO" id="GO:0005524">
    <property type="term" value="F:ATP binding"/>
    <property type="evidence" value="ECO:0007669"/>
    <property type="project" value="UniProtKB-KW"/>
</dbReference>
<dbReference type="Gene3D" id="3.40.50.300">
    <property type="entry name" value="P-loop containing nucleotide triphosphate hydrolases"/>
    <property type="match status" value="1"/>
</dbReference>
<dbReference type="CDD" id="cd00009">
    <property type="entry name" value="AAA"/>
    <property type="match status" value="1"/>
</dbReference>
<dbReference type="GO" id="GO:0016887">
    <property type="term" value="F:ATP hydrolysis activity"/>
    <property type="evidence" value="ECO:0007669"/>
    <property type="project" value="InterPro"/>
</dbReference>
<dbReference type="Gene3D" id="1.10.8.80">
    <property type="entry name" value="Magnesium chelatase subunit I, C-Terminal domain"/>
    <property type="match status" value="1"/>
</dbReference>
<comment type="caution">
    <text evidence="5">The sequence shown here is derived from an EMBL/GenBank/DDBJ whole genome shotgun (WGS) entry which is preliminary data.</text>
</comment>
<reference evidence="5 6" key="1">
    <citation type="submission" date="2015-09" db="EMBL/GenBank/DDBJ databases">
        <title>Draft genome sequence of Kouleothrix aurantiaca JCM 19913.</title>
        <authorList>
            <person name="Hemp J."/>
        </authorList>
    </citation>
    <scope>NUCLEOTIDE SEQUENCE [LARGE SCALE GENOMIC DNA]</scope>
    <source>
        <strain evidence="5 6">COM-B</strain>
    </source>
</reference>
<accession>A0A0P9FC69</accession>
<evidence type="ECO:0000256" key="2">
    <source>
        <dbReference type="ARBA" id="ARBA00022840"/>
    </source>
</evidence>
<dbReference type="PATRIC" id="fig|186479.3.peg.2082"/>
<dbReference type="FunFam" id="3.40.50.300:FF:000640">
    <property type="entry name" value="MoxR family ATPase"/>
    <property type="match status" value="1"/>
</dbReference>
<feature type="domain" description="AAA+ ATPase" evidence="4">
    <location>
        <begin position="35"/>
        <end position="176"/>
    </location>
</feature>
<keyword evidence="2" id="KW-0067">ATP-binding</keyword>